<dbReference type="RefSeq" id="WP_202992333.1">
    <property type="nucleotide sequence ID" value="NZ_JAENHO010000004.1"/>
</dbReference>
<organism evidence="1 2">
    <name type="scientific">Paractinoplanes lichenicola</name>
    <dbReference type="NCBI Taxonomy" id="2802976"/>
    <lineage>
        <taxon>Bacteria</taxon>
        <taxon>Bacillati</taxon>
        <taxon>Actinomycetota</taxon>
        <taxon>Actinomycetes</taxon>
        <taxon>Micromonosporales</taxon>
        <taxon>Micromonosporaceae</taxon>
        <taxon>Paractinoplanes</taxon>
    </lineage>
</organism>
<reference evidence="1 2" key="1">
    <citation type="submission" date="2021-01" db="EMBL/GenBank/DDBJ databases">
        <title>Actinoplanes sp. nov. LDG1-01 isolated from lichen.</title>
        <authorList>
            <person name="Saeng-In P."/>
            <person name="Phongsopitanun W."/>
            <person name="Kanchanasin P."/>
            <person name="Yuki M."/>
            <person name="Kudo T."/>
            <person name="Ohkuma M."/>
            <person name="Tanasupawat S."/>
        </authorList>
    </citation>
    <scope>NUCLEOTIDE SEQUENCE [LARGE SCALE GENOMIC DNA]</scope>
    <source>
        <strain evidence="1 2">LDG1-01</strain>
    </source>
</reference>
<dbReference type="InterPro" id="IPR027417">
    <property type="entry name" value="P-loop_NTPase"/>
</dbReference>
<dbReference type="EMBL" id="JAENHO010000004">
    <property type="protein sequence ID" value="MBL7255831.1"/>
    <property type="molecule type" value="Genomic_DNA"/>
</dbReference>
<name>A0ABS1VMX9_9ACTN</name>
<keyword evidence="2" id="KW-1185">Reference proteome</keyword>
<accession>A0ABS1VMX9</accession>
<evidence type="ECO:0000313" key="1">
    <source>
        <dbReference type="EMBL" id="MBL7255831.1"/>
    </source>
</evidence>
<gene>
    <name evidence="1" type="ORF">JKJ07_16125</name>
</gene>
<dbReference type="Proteomes" id="UP000598996">
    <property type="component" value="Unassembled WGS sequence"/>
</dbReference>
<proteinExistence type="predicted"/>
<sequence length="381" mass="42811">MNPAFKAAVLGPTRVGKTTLLTAILDETKQMLAGTGVIISLDERTQRRVRTHRQEMQQALLQREFNAYALAGTQDEAYYHVSLQSVADEDVRIPFSILDYPGKWLDPDFLDTVADGKRKWRECEEHIKASVMLLVPIDASILMEAETPPQRGAVPGLLQFGDVEEVARKWASTRNLAEHHHEPAVLVLAPLKCEKYFDDNGGWGRDADELRKRVAEWYGPMLDIVRGEATQRDIKIIYAPIDTYGVVELMEADWPRESDGRLGFRAHYRIRGDKTTPSVKAAGAVMTALCQCVVDGWAVAEGRVLAARQHDYARLVARDRERKGFWGTIGYYVSGESARNAADQGKTAMEITQIEQRQQQVRKSVEALAATAYDPRVEPWS</sequence>
<comment type="caution">
    <text evidence="1">The sequence shown here is derived from an EMBL/GenBank/DDBJ whole genome shotgun (WGS) entry which is preliminary data.</text>
</comment>
<protein>
    <submittedName>
        <fullName evidence="1">Uncharacterized protein</fullName>
    </submittedName>
</protein>
<evidence type="ECO:0000313" key="2">
    <source>
        <dbReference type="Proteomes" id="UP000598996"/>
    </source>
</evidence>
<dbReference type="SUPFAM" id="SSF52540">
    <property type="entry name" value="P-loop containing nucleoside triphosphate hydrolases"/>
    <property type="match status" value="1"/>
</dbReference>